<feature type="domain" description="MaoC-like" evidence="1">
    <location>
        <begin position="15"/>
        <end position="96"/>
    </location>
</feature>
<dbReference type="RefSeq" id="WP_330106420.1">
    <property type="nucleotide sequence ID" value="NZ_JAZDQT010000001.1"/>
</dbReference>
<dbReference type="InterPro" id="IPR029069">
    <property type="entry name" value="HotDog_dom_sf"/>
</dbReference>
<proteinExistence type="predicted"/>
<dbReference type="InterPro" id="IPR002539">
    <property type="entry name" value="MaoC-like_dom"/>
</dbReference>
<comment type="caution">
    <text evidence="2">The sequence shown here is derived from an EMBL/GenBank/DDBJ whole genome shotgun (WGS) entry which is preliminary data.</text>
</comment>
<accession>A0ABU7I3K1</accession>
<dbReference type="Pfam" id="PF01575">
    <property type="entry name" value="MaoC_dehydratas"/>
    <property type="match status" value="1"/>
</dbReference>
<organism evidence="2 3">
    <name type="scientific">Pedobacter albus</name>
    <dbReference type="NCBI Taxonomy" id="3113905"/>
    <lineage>
        <taxon>Bacteria</taxon>
        <taxon>Pseudomonadati</taxon>
        <taxon>Bacteroidota</taxon>
        <taxon>Sphingobacteriia</taxon>
        <taxon>Sphingobacteriales</taxon>
        <taxon>Sphingobacteriaceae</taxon>
        <taxon>Pedobacter</taxon>
    </lineage>
</organism>
<name>A0ABU7I3K1_9SPHI</name>
<keyword evidence="3" id="KW-1185">Reference proteome</keyword>
<evidence type="ECO:0000313" key="2">
    <source>
        <dbReference type="EMBL" id="MEE1944039.1"/>
    </source>
</evidence>
<dbReference type="SUPFAM" id="SSF54637">
    <property type="entry name" value="Thioesterase/thiol ester dehydrase-isomerase"/>
    <property type="match status" value="1"/>
</dbReference>
<dbReference type="InterPro" id="IPR050965">
    <property type="entry name" value="UPF0336/Enoyl-CoA_hydratase"/>
</dbReference>
<dbReference type="Proteomes" id="UP001336835">
    <property type="component" value="Unassembled WGS sequence"/>
</dbReference>
<dbReference type="PANTHER" id="PTHR43437:SF3">
    <property type="entry name" value="HYDROXYACYL-THIOESTER DEHYDRATASE TYPE 2, MITOCHONDRIAL"/>
    <property type="match status" value="1"/>
</dbReference>
<gene>
    <name evidence="2" type="ORF">VRU48_02895</name>
</gene>
<sequence length="138" mass="15631">MQAPKVGDVFKHDFIFTDDQILTYAMLSGDSNPIHVTAQYAAQTDFGRCIVHGYFSISVFSKIYGTLLYPDGHILISQSAKYIKPLFTGTDYVAVITAKALLPTKNRVMYQNDIIDRYTGELKITGEAVLMNKQYYNW</sequence>
<protein>
    <submittedName>
        <fullName evidence="2">MaoC/PaaZ C-terminal domain-containing protein</fullName>
    </submittedName>
</protein>
<dbReference type="PANTHER" id="PTHR43437">
    <property type="entry name" value="HYDROXYACYL-THIOESTER DEHYDRATASE TYPE 2, MITOCHONDRIAL-RELATED"/>
    <property type="match status" value="1"/>
</dbReference>
<dbReference type="Gene3D" id="3.10.129.10">
    <property type="entry name" value="Hotdog Thioesterase"/>
    <property type="match status" value="1"/>
</dbReference>
<dbReference type="EMBL" id="JAZDQT010000001">
    <property type="protein sequence ID" value="MEE1944039.1"/>
    <property type="molecule type" value="Genomic_DNA"/>
</dbReference>
<reference evidence="2 3" key="1">
    <citation type="submission" date="2024-01" db="EMBL/GenBank/DDBJ databases">
        <title>Pedobacter sp. nov., isolated from fresh soil.</title>
        <authorList>
            <person name="Le N.T.T."/>
        </authorList>
    </citation>
    <scope>NUCLEOTIDE SEQUENCE [LARGE SCALE GENOMIC DNA]</scope>
    <source>
        <strain evidence="2 3">KR3-3</strain>
    </source>
</reference>
<evidence type="ECO:0000313" key="3">
    <source>
        <dbReference type="Proteomes" id="UP001336835"/>
    </source>
</evidence>
<evidence type="ECO:0000259" key="1">
    <source>
        <dbReference type="Pfam" id="PF01575"/>
    </source>
</evidence>